<comment type="caution">
    <text evidence="2">The sequence shown here is derived from an EMBL/GenBank/DDBJ whole genome shotgun (WGS) entry which is preliminary data.</text>
</comment>
<dbReference type="InterPro" id="IPR050276">
    <property type="entry name" value="MshD_Acetyltransferase"/>
</dbReference>
<dbReference type="EMBL" id="JAFBCF010000001">
    <property type="protein sequence ID" value="MBM7799628.1"/>
    <property type="molecule type" value="Genomic_DNA"/>
</dbReference>
<evidence type="ECO:0000259" key="1">
    <source>
        <dbReference type="PROSITE" id="PS51186"/>
    </source>
</evidence>
<dbReference type="GO" id="GO:0008999">
    <property type="term" value="F:protein-N-terminal-alanine acetyltransferase activity"/>
    <property type="evidence" value="ECO:0007669"/>
    <property type="project" value="UniProtKB-EC"/>
</dbReference>
<sequence>MIMVVPATVDDLDAIMSLESAGFEAAEQWSETSWRDELSAPGRTVLLACDERVVGAIALNAVGESADLQRIVVDPSVRRSGVANRLVHAGLEAVRRSGVRSVILEVCYDNEPAIALYQRLGFEQLGVRENYYGSGRHALILKLYADSMEREMTVVADD</sequence>
<protein>
    <submittedName>
        <fullName evidence="2">Ribosomal-protein-alanine N-acetyltransferase</fullName>
        <ecNumber evidence="2">2.3.1.267</ecNumber>
    </submittedName>
</protein>
<feature type="domain" description="N-acetyltransferase" evidence="1">
    <location>
        <begin position="2"/>
        <end position="146"/>
    </location>
</feature>
<evidence type="ECO:0000313" key="3">
    <source>
        <dbReference type="Proteomes" id="UP000704762"/>
    </source>
</evidence>
<organism evidence="2 3">
    <name type="scientific">Microlunatus panaciterrae</name>
    <dbReference type="NCBI Taxonomy" id="400768"/>
    <lineage>
        <taxon>Bacteria</taxon>
        <taxon>Bacillati</taxon>
        <taxon>Actinomycetota</taxon>
        <taxon>Actinomycetes</taxon>
        <taxon>Propionibacteriales</taxon>
        <taxon>Propionibacteriaceae</taxon>
        <taxon>Microlunatus</taxon>
    </lineage>
</organism>
<dbReference type="EC" id="2.3.1.267" evidence="2"/>
<evidence type="ECO:0000313" key="2">
    <source>
        <dbReference type="EMBL" id="MBM7799628.1"/>
    </source>
</evidence>
<proteinExistence type="predicted"/>
<dbReference type="InterPro" id="IPR000182">
    <property type="entry name" value="GNAT_dom"/>
</dbReference>
<dbReference type="CDD" id="cd04301">
    <property type="entry name" value="NAT_SF"/>
    <property type="match status" value="1"/>
</dbReference>
<accession>A0ABS2RLM0</accession>
<name>A0ABS2RLM0_9ACTN</name>
<dbReference type="Gene3D" id="3.40.630.30">
    <property type="match status" value="1"/>
</dbReference>
<dbReference type="Proteomes" id="UP000704762">
    <property type="component" value="Unassembled WGS sequence"/>
</dbReference>
<reference evidence="2 3" key="1">
    <citation type="submission" date="2021-01" db="EMBL/GenBank/DDBJ databases">
        <title>Sequencing the genomes of 1000 actinobacteria strains.</title>
        <authorList>
            <person name="Klenk H.-P."/>
        </authorList>
    </citation>
    <scope>NUCLEOTIDE SEQUENCE [LARGE SCALE GENOMIC DNA]</scope>
    <source>
        <strain evidence="2 3">DSM 18662</strain>
    </source>
</reference>
<dbReference type="PANTHER" id="PTHR43617">
    <property type="entry name" value="L-AMINO ACID N-ACETYLTRANSFERASE"/>
    <property type="match status" value="1"/>
</dbReference>
<dbReference type="SUPFAM" id="SSF55729">
    <property type="entry name" value="Acyl-CoA N-acyltransferases (Nat)"/>
    <property type="match status" value="1"/>
</dbReference>
<dbReference type="Pfam" id="PF00583">
    <property type="entry name" value="Acetyltransf_1"/>
    <property type="match status" value="1"/>
</dbReference>
<dbReference type="InterPro" id="IPR016181">
    <property type="entry name" value="Acyl_CoA_acyltransferase"/>
</dbReference>
<keyword evidence="3" id="KW-1185">Reference proteome</keyword>
<gene>
    <name evidence="2" type="ORF">JOE57_002549</name>
</gene>
<keyword evidence="2" id="KW-0012">Acyltransferase</keyword>
<dbReference type="PROSITE" id="PS51186">
    <property type="entry name" value="GNAT"/>
    <property type="match status" value="1"/>
</dbReference>
<dbReference type="PANTHER" id="PTHR43617:SF20">
    <property type="entry name" value="N-ALPHA-ACETYLTRANSFERASE RIMI"/>
    <property type="match status" value="1"/>
</dbReference>
<keyword evidence="2" id="KW-0808">Transferase</keyword>